<name>A0AAW4YSW9_9GAMM</name>
<organism evidence="2 3">
    <name type="scientific">Billgrantia desiderata</name>
    <dbReference type="NCBI Taxonomy" id="52021"/>
    <lineage>
        <taxon>Bacteria</taxon>
        <taxon>Pseudomonadati</taxon>
        <taxon>Pseudomonadota</taxon>
        <taxon>Gammaproteobacteria</taxon>
        <taxon>Oceanospirillales</taxon>
        <taxon>Halomonadaceae</taxon>
        <taxon>Billgrantia</taxon>
    </lineage>
</organism>
<protein>
    <submittedName>
        <fullName evidence="2">Uncharacterized protein</fullName>
    </submittedName>
</protein>
<accession>A0AAW4YSW9</accession>
<keyword evidence="1" id="KW-0472">Membrane</keyword>
<feature type="transmembrane region" description="Helical" evidence="1">
    <location>
        <begin position="6"/>
        <end position="23"/>
    </location>
</feature>
<evidence type="ECO:0000313" key="3">
    <source>
        <dbReference type="Proteomes" id="UP001320178"/>
    </source>
</evidence>
<reference evidence="2" key="1">
    <citation type="submission" date="2020-05" db="EMBL/GenBank/DDBJ databases">
        <authorList>
            <person name="Wang L."/>
            <person name="Shao Z."/>
        </authorList>
    </citation>
    <scope>NUCLEOTIDE SEQUENCE</scope>
    <source>
        <strain evidence="2">MCCC 1A05776</strain>
    </source>
</reference>
<dbReference type="EMBL" id="JABFTS010000002">
    <property type="protein sequence ID" value="MCE8051061.1"/>
    <property type="molecule type" value="Genomic_DNA"/>
</dbReference>
<reference evidence="2" key="2">
    <citation type="journal article" date="2021" name="Front. Microbiol.">
        <title>Aerobic Denitrification and Heterotrophic Sulfur Oxidation in the Genus Halomonas Revealed by Six Novel Species Characterizations and Genome-Based Analysis.</title>
        <authorList>
            <person name="Wang L."/>
            <person name="Shao Z."/>
        </authorList>
    </citation>
    <scope>NUCLEOTIDE SEQUENCE</scope>
    <source>
        <strain evidence="2">MCCC 1A05776</strain>
    </source>
</reference>
<evidence type="ECO:0000256" key="1">
    <source>
        <dbReference type="SAM" id="Phobius"/>
    </source>
</evidence>
<comment type="caution">
    <text evidence="2">The sequence shown here is derived from an EMBL/GenBank/DDBJ whole genome shotgun (WGS) entry which is preliminary data.</text>
</comment>
<sequence length="162" mass="18663">MQLFQTVIPTLLALVGGGVGWYFRARWEASRKQQEKLRDERASVYMEILDPFITLFHDLSPQGQKKTLEKIKSLESRRSAFRLVLVGEDDVVRAWNQMWRTLYEIEREGGDNLVILKSFGNVLLEIRKSIGGSRTDLSEPDMLAWLIKDIDSLYSCDKPKVG</sequence>
<keyword evidence="1" id="KW-0812">Transmembrane</keyword>
<evidence type="ECO:0000313" key="2">
    <source>
        <dbReference type="EMBL" id="MCE8051061.1"/>
    </source>
</evidence>
<dbReference type="RefSeq" id="WP_234238995.1">
    <property type="nucleotide sequence ID" value="NZ_JABFTS010000002.1"/>
</dbReference>
<proteinExistence type="predicted"/>
<gene>
    <name evidence="2" type="ORF">HOP61_07135</name>
</gene>
<keyword evidence="1" id="KW-1133">Transmembrane helix</keyword>
<dbReference type="Proteomes" id="UP001320178">
    <property type="component" value="Unassembled WGS sequence"/>
</dbReference>
<dbReference type="AlphaFoldDB" id="A0AAW4YSW9"/>